<protein>
    <submittedName>
        <fullName evidence="1">Uncharacterized protein</fullName>
    </submittedName>
</protein>
<gene>
    <name evidence="1" type="ORF">SAMN02745775_113123</name>
</gene>
<dbReference type="RefSeq" id="WP_139226165.1">
    <property type="nucleotide sequence ID" value="NZ_FOSQ01000013.1"/>
</dbReference>
<accession>A0A1I4E0R0</accession>
<reference evidence="1 2" key="1">
    <citation type="submission" date="2016-10" db="EMBL/GenBank/DDBJ databases">
        <authorList>
            <person name="de Groot N.N."/>
        </authorList>
    </citation>
    <scope>NUCLEOTIDE SEQUENCE [LARGE SCALE GENOMIC DNA]</scope>
    <source>
        <strain evidence="1 2">DSM 19981</strain>
    </source>
</reference>
<dbReference type="Proteomes" id="UP000199473">
    <property type="component" value="Unassembled WGS sequence"/>
</dbReference>
<sequence>MSANTTRTPLTRWSREVAKATVLTYRRAKGGGAEEQEAQQATRAAYLAAGGDPAEAGTSIPEIIGAAARDHGEWFWRPLAERLEREERWLKHCGIWPPPYNRALWPPMPDDFR</sequence>
<evidence type="ECO:0000313" key="1">
    <source>
        <dbReference type="EMBL" id="SFK99408.1"/>
    </source>
</evidence>
<evidence type="ECO:0000313" key="2">
    <source>
        <dbReference type="Proteomes" id="UP000199473"/>
    </source>
</evidence>
<dbReference type="AlphaFoldDB" id="A0A1I4E0R0"/>
<keyword evidence="2" id="KW-1185">Reference proteome</keyword>
<organism evidence="1 2">
    <name type="scientific">Falsiroseomonas stagni DSM 19981</name>
    <dbReference type="NCBI Taxonomy" id="1123062"/>
    <lineage>
        <taxon>Bacteria</taxon>
        <taxon>Pseudomonadati</taxon>
        <taxon>Pseudomonadota</taxon>
        <taxon>Alphaproteobacteria</taxon>
        <taxon>Acetobacterales</taxon>
        <taxon>Roseomonadaceae</taxon>
        <taxon>Falsiroseomonas</taxon>
    </lineage>
</organism>
<proteinExistence type="predicted"/>
<dbReference type="EMBL" id="FOSQ01000013">
    <property type="protein sequence ID" value="SFK99408.1"/>
    <property type="molecule type" value="Genomic_DNA"/>
</dbReference>
<name>A0A1I4E0R0_9PROT</name>